<dbReference type="SMART" id="SM00829">
    <property type="entry name" value="PKS_ER"/>
    <property type="match status" value="1"/>
</dbReference>
<dbReference type="InterPro" id="IPR013154">
    <property type="entry name" value="ADH-like_N"/>
</dbReference>
<dbReference type="InterPro" id="IPR013149">
    <property type="entry name" value="ADH-like_C"/>
</dbReference>
<dbReference type="Gene3D" id="3.40.50.720">
    <property type="entry name" value="NAD(P)-binding Rossmann-like Domain"/>
    <property type="match status" value="1"/>
</dbReference>
<organism evidence="2 3">
    <name type="scientific">Gordonia hydrophobica</name>
    <dbReference type="NCBI Taxonomy" id="40516"/>
    <lineage>
        <taxon>Bacteria</taxon>
        <taxon>Bacillati</taxon>
        <taxon>Actinomycetota</taxon>
        <taxon>Actinomycetes</taxon>
        <taxon>Mycobacteriales</taxon>
        <taxon>Gordoniaceae</taxon>
        <taxon>Gordonia</taxon>
    </lineage>
</organism>
<keyword evidence="3" id="KW-1185">Reference proteome</keyword>
<dbReference type="PANTHER" id="PTHR43677:SF4">
    <property type="entry name" value="QUINONE OXIDOREDUCTASE-LIKE PROTEIN 2"/>
    <property type="match status" value="1"/>
</dbReference>
<evidence type="ECO:0000313" key="3">
    <source>
        <dbReference type="Proteomes" id="UP001479933"/>
    </source>
</evidence>
<reference evidence="2 3" key="1">
    <citation type="journal article" date="2023" name="Virus Evol.">
        <title>Computational host range prediction-The good, the bad, and the ugly.</title>
        <authorList>
            <person name="Howell A.A."/>
            <person name="Versoza C.J."/>
            <person name="Pfeifer S.P."/>
        </authorList>
    </citation>
    <scope>NUCLEOTIDE SEQUENCE [LARGE SCALE GENOMIC DNA]</scope>
    <source>
        <strain evidence="2 3">1610/1b</strain>
    </source>
</reference>
<gene>
    <name evidence="2" type="ORF">RVF87_17470</name>
</gene>
<accession>A0ABZ2TZD8</accession>
<dbReference type="EC" id="1.-.-.-" evidence="2"/>
<dbReference type="InterPro" id="IPR020843">
    <property type="entry name" value="ER"/>
</dbReference>
<dbReference type="InterPro" id="IPR036291">
    <property type="entry name" value="NAD(P)-bd_dom_sf"/>
</dbReference>
<dbReference type="Pfam" id="PF08240">
    <property type="entry name" value="ADH_N"/>
    <property type="match status" value="1"/>
</dbReference>
<sequence length="322" mass="33286">MLAAICRRYGPPETVEVGDYPDPVAAPGDVLVAVRSAAVNYPDVLSLADAYQRSTPLPYVPGSEFAGVVVSGGDGVGLGPGERVYGTVPNGAFAEYVALPVDRVQRIPDGVGFDAAAGFGVAYTTGYHALSTAYRVQPGDWVVVLGAAGGVGLATLDLARHLGARVIAAAAGEDKLALCRERGAAATIDYRTEDLRQRIKDFTGDGAHAVIDPVGGPSSEPALRALRRGGTFVTVGYASGEIPAIPLNLVLLKGITITSIDIGTMSVHQPAADAEGRAALHEMFAGGALEPYVQQVYSLSECAAALRHVADRKALGKVIVRP</sequence>
<keyword evidence="2" id="KW-0560">Oxidoreductase</keyword>
<dbReference type="SUPFAM" id="SSF51735">
    <property type="entry name" value="NAD(P)-binding Rossmann-fold domains"/>
    <property type="match status" value="1"/>
</dbReference>
<dbReference type="SUPFAM" id="SSF50129">
    <property type="entry name" value="GroES-like"/>
    <property type="match status" value="1"/>
</dbReference>
<dbReference type="InterPro" id="IPR051397">
    <property type="entry name" value="Zn-ADH-like_protein"/>
</dbReference>
<feature type="domain" description="Enoyl reductase (ER)" evidence="1">
    <location>
        <begin position="10"/>
        <end position="320"/>
    </location>
</feature>
<proteinExistence type="predicted"/>
<dbReference type="RefSeq" id="WP_066170546.1">
    <property type="nucleotide sequence ID" value="NZ_CP136137.1"/>
</dbReference>
<name>A0ABZ2TZD8_9ACTN</name>
<dbReference type="Proteomes" id="UP001479933">
    <property type="component" value="Chromosome"/>
</dbReference>
<evidence type="ECO:0000313" key="2">
    <source>
        <dbReference type="EMBL" id="WYY06823.1"/>
    </source>
</evidence>
<evidence type="ECO:0000259" key="1">
    <source>
        <dbReference type="SMART" id="SM00829"/>
    </source>
</evidence>
<dbReference type="Gene3D" id="3.90.180.10">
    <property type="entry name" value="Medium-chain alcohol dehydrogenases, catalytic domain"/>
    <property type="match status" value="1"/>
</dbReference>
<dbReference type="GO" id="GO:0016491">
    <property type="term" value="F:oxidoreductase activity"/>
    <property type="evidence" value="ECO:0007669"/>
    <property type="project" value="UniProtKB-KW"/>
</dbReference>
<dbReference type="PANTHER" id="PTHR43677">
    <property type="entry name" value="SHORT-CHAIN DEHYDROGENASE/REDUCTASE"/>
    <property type="match status" value="1"/>
</dbReference>
<dbReference type="Pfam" id="PF00107">
    <property type="entry name" value="ADH_zinc_N"/>
    <property type="match status" value="1"/>
</dbReference>
<dbReference type="CDD" id="cd08241">
    <property type="entry name" value="QOR1"/>
    <property type="match status" value="1"/>
</dbReference>
<dbReference type="EMBL" id="CP136137">
    <property type="protein sequence ID" value="WYY06823.1"/>
    <property type="molecule type" value="Genomic_DNA"/>
</dbReference>
<dbReference type="InterPro" id="IPR011032">
    <property type="entry name" value="GroES-like_sf"/>
</dbReference>
<protein>
    <submittedName>
        <fullName evidence="2">NADPH:quinone oxidoreductase family protein</fullName>
        <ecNumber evidence="2">1.-.-.-</ecNumber>
    </submittedName>
</protein>